<feature type="domain" description="Zn(2)-C6 fungal-type" evidence="8">
    <location>
        <begin position="26"/>
        <end position="55"/>
    </location>
</feature>
<dbReference type="Pfam" id="PF00172">
    <property type="entry name" value="Zn_clus"/>
    <property type="match status" value="1"/>
</dbReference>
<dbReference type="Pfam" id="PF04082">
    <property type="entry name" value="Fungal_trans"/>
    <property type="match status" value="1"/>
</dbReference>
<evidence type="ECO:0000256" key="5">
    <source>
        <dbReference type="ARBA" id="ARBA00023163"/>
    </source>
</evidence>
<dbReference type="PROSITE" id="PS50048">
    <property type="entry name" value="ZN2_CY6_FUNGAL_2"/>
    <property type="match status" value="1"/>
</dbReference>
<dbReference type="PANTHER" id="PTHR47540:SF6">
    <property type="entry name" value="ZN(II)2CYS6 TRANSCRIPTION FACTOR (EUROFUNG)"/>
    <property type="match status" value="1"/>
</dbReference>
<dbReference type="Gene3D" id="4.10.240.10">
    <property type="entry name" value="Zn(2)-C6 fungal-type DNA-binding domain"/>
    <property type="match status" value="1"/>
</dbReference>
<dbReference type="SMART" id="SM00906">
    <property type="entry name" value="Fungal_trans"/>
    <property type="match status" value="1"/>
</dbReference>
<evidence type="ECO:0000256" key="6">
    <source>
        <dbReference type="ARBA" id="ARBA00023242"/>
    </source>
</evidence>
<proteinExistence type="predicted"/>
<evidence type="ECO:0000256" key="3">
    <source>
        <dbReference type="ARBA" id="ARBA00023015"/>
    </source>
</evidence>
<dbReference type="CDD" id="cd12148">
    <property type="entry name" value="fungal_TF_MHR"/>
    <property type="match status" value="1"/>
</dbReference>
<keyword evidence="2" id="KW-0479">Metal-binding</keyword>
<dbReference type="Proteomes" id="UP000327118">
    <property type="component" value="Unassembled WGS sequence"/>
</dbReference>
<protein>
    <submittedName>
        <fullName evidence="9">Zn(II)2Cys6 transcription factor</fullName>
    </submittedName>
</protein>
<dbReference type="OrthoDB" id="3548654at2759"/>
<keyword evidence="5" id="KW-0804">Transcription</keyword>
<keyword evidence="4" id="KW-0238">DNA-binding</keyword>
<sequence>METQDQIEPRKLRRTANADLTSWHRRCVACRQSKIKCSGKEPCTNCYRRLLKCRFVEGGNKIRVTESYLQELQRQAKNQPCPSPSGIRPATGNVQLRESTYLEPVDPRGESPVVPPRTIDPARSIWTSPFTLPSRTIQNTYKNKRNWIWLAPTSVWSFTARLSLMLTEKLQLESPYMTPSYLDRDIYPFQWKQATAEGPPDINGLPSIDHALYLFNTVKFHLGQKYRFFDEDTFLADIHEFYYGNAIKKATDSRLWFVQFLLVLAFGNAFLLQSRNAKDPPGAKFFVRAMALMPDHASLWKDSLLASETLALAGLYLYSIDHRETAHVYIGQAIRIAQMEGLHTELPEAELGAATVTRCRNLWWTLYIMDRHVSSSLGVPMTTQDSDITTVVDPPSACSQRDATLSLQVRLSHLLSFILTSIYKTEKTQLGTFLEKTRSILHTMAGHAQEIEHIIHLKFQHSVDTMPQGTRHITLLYHQCVIVATRPLILSVLKERLDKLGHGEEDWQNFLAPTKNLISTGIKSAAKTLQILTDEDSLLEVFLPFDLEFTYAAAIHLAMANTLFPHAAEGQVYSEEVHAILDEMIYKGNRLAAVRKDELTHLETLFRELATRIERRGLQTLTLSSPVQNESQPIPTIEQPVEGSSGDVEGMGLSRAENHESSPSVLPPTASNVEFLDNIGISSYEFFTIVNQIGNSDNESVLDSGQTWRSW</sequence>
<dbReference type="GO" id="GO:0008270">
    <property type="term" value="F:zinc ion binding"/>
    <property type="evidence" value="ECO:0007669"/>
    <property type="project" value="InterPro"/>
</dbReference>
<dbReference type="CDD" id="cd00067">
    <property type="entry name" value="GAL4"/>
    <property type="match status" value="1"/>
</dbReference>
<evidence type="ECO:0000313" key="9">
    <source>
        <dbReference type="EMBL" id="KAE8355439.1"/>
    </source>
</evidence>
<dbReference type="GO" id="GO:0045944">
    <property type="term" value="P:positive regulation of transcription by RNA polymerase II"/>
    <property type="evidence" value="ECO:0007669"/>
    <property type="project" value="TreeGrafter"/>
</dbReference>
<dbReference type="SMART" id="SM00066">
    <property type="entry name" value="GAL4"/>
    <property type="match status" value="1"/>
</dbReference>
<dbReference type="EMBL" id="ML739052">
    <property type="protein sequence ID" value="KAE8355439.1"/>
    <property type="molecule type" value="Genomic_DNA"/>
</dbReference>
<evidence type="ECO:0000256" key="7">
    <source>
        <dbReference type="SAM" id="MobiDB-lite"/>
    </source>
</evidence>
<keyword evidence="3" id="KW-0805">Transcription regulation</keyword>
<dbReference type="InterPro" id="IPR051711">
    <property type="entry name" value="Stress_Response_Reg"/>
</dbReference>
<feature type="compositionally biased region" description="Polar residues" evidence="7">
    <location>
        <begin position="624"/>
        <end position="634"/>
    </location>
</feature>
<dbReference type="AlphaFoldDB" id="A0A5N6ZF66"/>
<dbReference type="GO" id="GO:0000981">
    <property type="term" value="F:DNA-binding transcription factor activity, RNA polymerase II-specific"/>
    <property type="evidence" value="ECO:0007669"/>
    <property type="project" value="InterPro"/>
</dbReference>
<dbReference type="SUPFAM" id="SSF57701">
    <property type="entry name" value="Zn2/Cys6 DNA-binding domain"/>
    <property type="match status" value="1"/>
</dbReference>
<dbReference type="GO" id="GO:0043565">
    <property type="term" value="F:sequence-specific DNA binding"/>
    <property type="evidence" value="ECO:0007669"/>
    <property type="project" value="TreeGrafter"/>
</dbReference>
<comment type="subcellular location">
    <subcellularLocation>
        <location evidence="1">Nucleus</location>
    </subcellularLocation>
</comment>
<name>A0A5N6ZF66_9EURO</name>
<dbReference type="GO" id="GO:0005634">
    <property type="term" value="C:nucleus"/>
    <property type="evidence" value="ECO:0007669"/>
    <property type="project" value="UniProtKB-SubCell"/>
</dbReference>
<evidence type="ECO:0000256" key="1">
    <source>
        <dbReference type="ARBA" id="ARBA00004123"/>
    </source>
</evidence>
<evidence type="ECO:0000313" key="10">
    <source>
        <dbReference type="Proteomes" id="UP000327118"/>
    </source>
</evidence>
<dbReference type="GO" id="GO:0006351">
    <property type="term" value="P:DNA-templated transcription"/>
    <property type="evidence" value="ECO:0007669"/>
    <property type="project" value="InterPro"/>
</dbReference>
<evidence type="ECO:0000256" key="2">
    <source>
        <dbReference type="ARBA" id="ARBA00022723"/>
    </source>
</evidence>
<dbReference type="InterPro" id="IPR001138">
    <property type="entry name" value="Zn2Cys6_DnaBD"/>
</dbReference>
<dbReference type="PANTHER" id="PTHR47540">
    <property type="entry name" value="THIAMINE REPRESSIBLE GENES REGULATORY PROTEIN THI5"/>
    <property type="match status" value="1"/>
</dbReference>
<accession>A0A5N6ZF66</accession>
<feature type="region of interest" description="Disordered" evidence="7">
    <location>
        <begin position="624"/>
        <end position="669"/>
    </location>
</feature>
<organism evidence="9 10">
    <name type="scientific">Aspergillus coremiiformis</name>
    <dbReference type="NCBI Taxonomy" id="138285"/>
    <lineage>
        <taxon>Eukaryota</taxon>
        <taxon>Fungi</taxon>
        <taxon>Dikarya</taxon>
        <taxon>Ascomycota</taxon>
        <taxon>Pezizomycotina</taxon>
        <taxon>Eurotiomycetes</taxon>
        <taxon>Eurotiomycetidae</taxon>
        <taxon>Eurotiales</taxon>
        <taxon>Aspergillaceae</taxon>
        <taxon>Aspergillus</taxon>
        <taxon>Aspergillus subgen. Circumdati</taxon>
    </lineage>
</organism>
<keyword evidence="6" id="KW-0539">Nucleus</keyword>
<dbReference type="InterPro" id="IPR036864">
    <property type="entry name" value="Zn2-C6_fun-type_DNA-bd_sf"/>
</dbReference>
<reference evidence="10" key="1">
    <citation type="submission" date="2019-04" db="EMBL/GenBank/DDBJ databases">
        <title>Friends and foes A comparative genomics studyof 23 Aspergillus species from section Flavi.</title>
        <authorList>
            <consortium name="DOE Joint Genome Institute"/>
            <person name="Kjaerbolling I."/>
            <person name="Vesth T."/>
            <person name="Frisvad J.C."/>
            <person name="Nybo J.L."/>
            <person name="Theobald S."/>
            <person name="Kildgaard S."/>
            <person name="Isbrandt T."/>
            <person name="Kuo A."/>
            <person name="Sato A."/>
            <person name="Lyhne E.K."/>
            <person name="Kogle M.E."/>
            <person name="Wiebenga A."/>
            <person name="Kun R.S."/>
            <person name="Lubbers R.J."/>
            <person name="Makela M.R."/>
            <person name="Barry K."/>
            <person name="Chovatia M."/>
            <person name="Clum A."/>
            <person name="Daum C."/>
            <person name="Haridas S."/>
            <person name="He G."/>
            <person name="LaButti K."/>
            <person name="Lipzen A."/>
            <person name="Mondo S."/>
            <person name="Riley R."/>
            <person name="Salamov A."/>
            <person name="Simmons B.A."/>
            <person name="Magnuson J.K."/>
            <person name="Henrissat B."/>
            <person name="Mortensen U.H."/>
            <person name="Larsen T.O."/>
            <person name="Devries R.P."/>
            <person name="Grigoriev I.V."/>
            <person name="Machida M."/>
            <person name="Baker S.E."/>
            <person name="Andersen M.R."/>
        </authorList>
    </citation>
    <scope>NUCLEOTIDE SEQUENCE [LARGE SCALE GENOMIC DNA]</scope>
    <source>
        <strain evidence="10">CBS 553.77</strain>
    </source>
</reference>
<dbReference type="InterPro" id="IPR007219">
    <property type="entry name" value="XnlR_reg_dom"/>
</dbReference>
<evidence type="ECO:0000259" key="8">
    <source>
        <dbReference type="PROSITE" id="PS50048"/>
    </source>
</evidence>
<evidence type="ECO:0000256" key="4">
    <source>
        <dbReference type="ARBA" id="ARBA00023125"/>
    </source>
</evidence>
<gene>
    <name evidence="9" type="ORF">BDV28DRAFT_155372</name>
</gene>
<keyword evidence="10" id="KW-1185">Reference proteome</keyword>